<dbReference type="SUPFAM" id="SSF51045">
    <property type="entry name" value="WW domain"/>
    <property type="match status" value="2"/>
</dbReference>
<evidence type="ECO:0000313" key="4">
    <source>
        <dbReference type="EMBL" id="WZN61498.1"/>
    </source>
</evidence>
<gene>
    <name evidence="4" type="ORF">HKI87_04g30330</name>
</gene>
<feature type="transmembrane region" description="Helical" evidence="2">
    <location>
        <begin position="334"/>
        <end position="352"/>
    </location>
</feature>
<proteinExistence type="predicted"/>
<organism evidence="4 5">
    <name type="scientific">Chloropicon roscoffensis</name>
    <dbReference type="NCBI Taxonomy" id="1461544"/>
    <lineage>
        <taxon>Eukaryota</taxon>
        <taxon>Viridiplantae</taxon>
        <taxon>Chlorophyta</taxon>
        <taxon>Chloropicophyceae</taxon>
        <taxon>Chloropicales</taxon>
        <taxon>Chloropicaceae</taxon>
        <taxon>Chloropicon</taxon>
    </lineage>
</organism>
<sequence length="361" mass="40232">MEASTTEPSAKPSEGEEPTMQEVSDYAEYLGLRPGEDGELLWIAEQALLSPLPEGWREVEDHKGNVLYLNGETGDAQYDHPCDEEYKGLFHAFKGVLADIVSREEIVEMARYLGIDTRKEQSLLWIARQCVIAPLPHGWEEREDEAKGGAYFYNGKRGATSREHPLDGIFRVLVSTERKKMSEKSLVRAGNTGGKDGVQMRLVRSDGSALYTYDWITGEVTDVHPLNGAAESRRLESMASDLPKNLVEDLQKKGILEQSPTPSVSVSSTGTSAARPIVIDESEPAMPPVAQHAQSGRVPLTSRRTGFPSIQRKKKAQRRANQVRATSSFMPIESLMTILGYANPLAWLLFFFHRIKTMLKR</sequence>
<accession>A0AAX4P6E0</accession>
<keyword evidence="2" id="KW-0472">Membrane</keyword>
<name>A0AAX4P6E0_9CHLO</name>
<dbReference type="CDD" id="cd00201">
    <property type="entry name" value="WW"/>
    <property type="match status" value="2"/>
</dbReference>
<keyword evidence="2" id="KW-1133">Transmembrane helix</keyword>
<dbReference type="PROSITE" id="PS50020">
    <property type="entry name" value="WW_DOMAIN_2"/>
    <property type="match status" value="2"/>
</dbReference>
<dbReference type="InterPro" id="IPR036020">
    <property type="entry name" value="WW_dom_sf"/>
</dbReference>
<protein>
    <submittedName>
        <fullName evidence="4">Centrosomal protein</fullName>
    </submittedName>
</protein>
<evidence type="ECO:0000256" key="2">
    <source>
        <dbReference type="SAM" id="Phobius"/>
    </source>
</evidence>
<dbReference type="SMART" id="SM00456">
    <property type="entry name" value="WW"/>
    <property type="match status" value="2"/>
</dbReference>
<dbReference type="Gene3D" id="3.30.1470.10">
    <property type="entry name" value="Photosystem I PsaD, reaction center subunit II"/>
    <property type="match status" value="2"/>
</dbReference>
<dbReference type="InterPro" id="IPR053233">
    <property type="entry name" value="ABRA-related"/>
</dbReference>
<feature type="region of interest" description="Disordered" evidence="1">
    <location>
        <begin position="1"/>
        <end position="21"/>
    </location>
</feature>
<keyword evidence="5" id="KW-1185">Reference proteome</keyword>
<dbReference type="PANTHER" id="PTHR21715:SF0">
    <property type="entry name" value="RH04127P"/>
    <property type="match status" value="1"/>
</dbReference>
<feature type="region of interest" description="Disordered" evidence="1">
    <location>
        <begin position="290"/>
        <end position="320"/>
    </location>
</feature>
<reference evidence="4 5" key="1">
    <citation type="submission" date="2024-03" db="EMBL/GenBank/DDBJ databases">
        <title>Complete genome sequence of the green alga Chloropicon roscoffensis RCC1871.</title>
        <authorList>
            <person name="Lemieux C."/>
            <person name="Pombert J.-F."/>
            <person name="Otis C."/>
            <person name="Turmel M."/>
        </authorList>
    </citation>
    <scope>NUCLEOTIDE SEQUENCE [LARGE SCALE GENOMIC DNA]</scope>
    <source>
        <strain evidence="4 5">RCC1871</strain>
    </source>
</reference>
<dbReference type="InterPro" id="IPR001202">
    <property type="entry name" value="WW_dom"/>
</dbReference>
<dbReference type="Proteomes" id="UP001472866">
    <property type="component" value="Chromosome 04"/>
</dbReference>
<evidence type="ECO:0000256" key="1">
    <source>
        <dbReference type="SAM" id="MobiDB-lite"/>
    </source>
</evidence>
<dbReference type="AlphaFoldDB" id="A0AAX4P6E0"/>
<dbReference type="EMBL" id="CP151504">
    <property type="protein sequence ID" value="WZN61498.1"/>
    <property type="molecule type" value="Genomic_DNA"/>
</dbReference>
<evidence type="ECO:0000259" key="3">
    <source>
        <dbReference type="PROSITE" id="PS50020"/>
    </source>
</evidence>
<keyword evidence="2" id="KW-0812">Transmembrane</keyword>
<feature type="domain" description="WW" evidence="3">
    <location>
        <begin position="50"/>
        <end position="83"/>
    </location>
</feature>
<dbReference type="PANTHER" id="PTHR21715">
    <property type="entry name" value="RH04127P"/>
    <property type="match status" value="1"/>
</dbReference>
<feature type="domain" description="WW" evidence="3">
    <location>
        <begin position="133"/>
        <end position="167"/>
    </location>
</feature>
<evidence type="ECO:0000313" key="5">
    <source>
        <dbReference type="Proteomes" id="UP001472866"/>
    </source>
</evidence>